<comment type="similarity">
    <text evidence="2">Belongs to the major facilitator superfamily. Monocarboxylate porter (TC 2.A.1.13) family.</text>
</comment>
<reference evidence="5 6" key="1">
    <citation type="submission" date="2016-08" db="EMBL/GenBank/DDBJ databases">
        <title>Draft genome sequence of allopolyploid Zygosaccharomyces rouxii.</title>
        <authorList>
            <person name="Watanabe J."/>
            <person name="Uehara K."/>
            <person name="Mogi Y."/>
            <person name="Tsukioka Y."/>
        </authorList>
    </citation>
    <scope>NUCLEOTIDE SEQUENCE [LARGE SCALE GENOMIC DNA]</scope>
    <source>
        <strain evidence="5 6">NBRC 110957</strain>
    </source>
</reference>
<organism evidence="5 6">
    <name type="scientific">Zygosaccharomyces rouxii</name>
    <dbReference type="NCBI Taxonomy" id="4956"/>
    <lineage>
        <taxon>Eukaryota</taxon>
        <taxon>Fungi</taxon>
        <taxon>Dikarya</taxon>
        <taxon>Ascomycota</taxon>
        <taxon>Saccharomycotina</taxon>
        <taxon>Saccharomycetes</taxon>
        <taxon>Saccharomycetales</taxon>
        <taxon>Saccharomycetaceae</taxon>
        <taxon>Zygosaccharomyces</taxon>
    </lineage>
</organism>
<gene>
    <name evidence="5" type="ORF">ZYGR_0AD00190</name>
</gene>
<feature type="transmembrane region" description="Helical" evidence="4">
    <location>
        <begin position="299"/>
        <end position="319"/>
    </location>
</feature>
<accession>A0A1Q3A530</accession>
<comment type="subcellular location">
    <subcellularLocation>
        <location evidence="1">Membrane</location>
        <topology evidence="1">Multi-pass membrane protein</topology>
    </subcellularLocation>
</comment>
<evidence type="ECO:0000313" key="6">
    <source>
        <dbReference type="Proteomes" id="UP000187013"/>
    </source>
</evidence>
<keyword evidence="4" id="KW-0812">Transmembrane</keyword>
<feature type="transmembrane region" description="Helical" evidence="4">
    <location>
        <begin position="178"/>
        <end position="205"/>
    </location>
</feature>
<dbReference type="PANTHER" id="PTHR11360">
    <property type="entry name" value="MONOCARBOXYLATE TRANSPORTER"/>
    <property type="match status" value="1"/>
</dbReference>
<dbReference type="GO" id="GO:0022857">
    <property type="term" value="F:transmembrane transporter activity"/>
    <property type="evidence" value="ECO:0007669"/>
    <property type="project" value="InterPro"/>
</dbReference>
<dbReference type="SUPFAM" id="SSF103473">
    <property type="entry name" value="MFS general substrate transporter"/>
    <property type="match status" value="1"/>
</dbReference>
<dbReference type="eggNOG" id="KOG2504">
    <property type="taxonomic scope" value="Eukaryota"/>
</dbReference>
<dbReference type="Proteomes" id="UP000187013">
    <property type="component" value="Unassembled WGS sequence"/>
</dbReference>
<feature type="region of interest" description="Disordered" evidence="3">
    <location>
        <begin position="85"/>
        <end position="114"/>
    </location>
</feature>
<dbReference type="GO" id="GO:0016020">
    <property type="term" value="C:membrane"/>
    <property type="evidence" value="ECO:0007669"/>
    <property type="project" value="UniProtKB-SubCell"/>
</dbReference>
<feature type="transmembrane region" description="Helical" evidence="4">
    <location>
        <begin position="509"/>
        <end position="530"/>
    </location>
</feature>
<feature type="transmembrane region" description="Helical" evidence="4">
    <location>
        <begin position="353"/>
        <end position="375"/>
    </location>
</feature>
<dbReference type="AlphaFoldDB" id="A0A1Q3A530"/>
<evidence type="ECO:0000256" key="4">
    <source>
        <dbReference type="SAM" id="Phobius"/>
    </source>
</evidence>
<evidence type="ECO:0000256" key="1">
    <source>
        <dbReference type="ARBA" id="ARBA00004141"/>
    </source>
</evidence>
<dbReference type="EMBL" id="BDGX01000030">
    <property type="protein sequence ID" value="GAV50836.1"/>
    <property type="molecule type" value="Genomic_DNA"/>
</dbReference>
<feature type="compositionally biased region" description="Polar residues" evidence="3">
    <location>
        <begin position="1"/>
        <end position="24"/>
    </location>
</feature>
<feature type="region of interest" description="Disordered" evidence="3">
    <location>
        <begin position="1"/>
        <end position="61"/>
    </location>
</feature>
<dbReference type="OrthoDB" id="2213137at2759"/>
<dbReference type="Gene3D" id="1.20.1250.20">
    <property type="entry name" value="MFS general substrate transporter like domains"/>
    <property type="match status" value="2"/>
</dbReference>
<evidence type="ECO:0000256" key="3">
    <source>
        <dbReference type="SAM" id="MobiDB-lite"/>
    </source>
</evidence>
<comment type="caution">
    <text evidence="5">The sequence shown here is derived from an EMBL/GenBank/DDBJ whole genome shotgun (WGS) entry which is preliminary data.</text>
</comment>
<evidence type="ECO:0000313" key="5">
    <source>
        <dbReference type="EMBL" id="GAV50836.1"/>
    </source>
</evidence>
<feature type="transmembrane region" description="Helical" evidence="4">
    <location>
        <begin position="211"/>
        <end position="228"/>
    </location>
</feature>
<dbReference type="InterPro" id="IPR050327">
    <property type="entry name" value="Proton-linked_MCT"/>
</dbReference>
<feature type="transmembrane region" description="Helical" evidence="4">
    <location>
        <begin position="420"/>
        <end position="438"/>
    </location>
</feature>
<name>A0A1Q3A530_ZYGRO</name>
<sequence>MSKTQSIGHLPPSTGSDVSRSEPQWSWKEDNDEDTGIAEKPHTVTSADTYSSGSVGSGEDEVELDRALTSYFDVADAMRIQTNEGSRGQIKLEDSESGNEEGAKEYDGNDLDDDDNLKKVFTNHSTGEIDLPPDGGYGWVVTLCVFLVMFSTWGCNSGFGIFLAFYLKSGAFAGANKFDYATIAGITVACGQGFAPFVVVCYRVIGCKPTMLIGTVFMFAGFLMASFAKSLWELYLTQGLLVGLSISFSYVPATVVLPGWFLKKRAYAIGISYMGTGCGGVTYGLAVNKMINNNHSTRWALRVLCISCTCSMLVAIALLKQRNPLPITGIKRWGPIWEQFKIVFNIKVAKNPISLTIAIWFGFSLFGYNLMMYTLSSYAQARGLSAHDGSTLTAITNAAQVVGRPIMGLLGDRFGRTNTTIVLSALLTIFLFAFWIPSHTFVQLIFFCICMGSCVGVAQVMVTVLIADLVGPEAFLASWAFANAGPAPYLLCCEIIAQALVTNSKSSPYLHTQCYGGACFAISLILIFILRERAVRLKLGKMAEQEGVGFNGKNDIEVHSDVNFTHDYSSLLGKSPTKYLRRLTYPMRI</sequence>
<dbReference type="CDD" id="cd17352">
    <property type="entry name" value="MFS_MCT_SLC16"/>
    <property type="match status" value="1"/>
</dbReference>
<dbReference type="InterPro" id="IPR011701">
    <property type="entry name" value="MFS"/>
</dbReference>
<feature type="transmembrane region" description="Helical" evidence="4">
    <location>
        <begin position="444"/>
        <end position="467"/>
    </location>
</feature>
<dbReference type="Pfam" id="PF07690">
    <property type="entry name" value="MFS_1"/>
    <property type="match status" value="1"/>
</dbReference>
<feature type="transmembrane region" description="Helical" evidence="4">
    <location>
        <begin position="267"/>
        <end position="287"/>
    </location>
</feature>
<feature type="transmembrane region" description="Helical" evidence="4">
    <location>
        <begin position="240"/>
        <end position="261"/>
    </location>
</feature>
<feature type="transmembrane region" description="Helical" evidence="4">
    <location>
        <begin position="137"/>
        <end position="166"/>
    </location>
</feature>
<proteinExistence type="inferred from homology"/>
<evidence type="ECO:0008006" key="7">
    <source>
        <dbReference type="Google" id="ProtNLM"/>
    </source>
</evidence>
<evidence type="ECO:0000256" key="2">
    <source>
        <dbReference type="ARBA" id="ARBA00006727"/>
    </source>
</evidence>
<dbReference type="PANTHER" id="PTHR11360:SF315">
    <property type="entry name" value="TRANSPORTER MCH2-RELATED"/>
    <property type="match status" value="1"/>
</dbReference>
<protein>
    <recommendedName>
        <fullName evidence="7">Major facilitator superfamily (MFS) profile domain-containing protein</fullName>
    </recommendedName>
</protein>
<keyword evidence="4" id="KW-0472">Membrane</keyword>
<dbReference type="InterPro" id="IPR036259">
    <property type="entry name" value="MFS_trans_sf"/>
</dbReference>
<keyword evidence="4" id="KW-1133">Transmembrane helix</keyword>